<gene>
    <name evidence="2" type="ORF">WMO38_08160</name>
</gene>
<dbReference type="InterPro" id="IPR001296">
    <property type="entry name" value="Glyco_trans_1"/>
</dbReference>
<dbReference type="SUPFAM" id="SSF53756">
    <property type="entry name" value="UDP-Glycosyltransferase/glycogen phosphorylase"/>
    <property type="match status" value="1"/>
</dbReference>
<feature type="domain" description="Glycosyl transferase family 1" evidence="1">
    <location>
        <begin position="215"/>
        <end position="363"/>
    </location>
</feature>
<keyword evidence="2" id="KW-0328">Glycosyltransferase</keyword>
<keyword evidence="2" id="KW-0808">Transferase</keyword>
<reference evidence="2 3" key="1">
    <citation type="submission" date="2024-03" db="EMBL/GenBank/DDBJ databases">
        <title>Human intestinal bacterial collection.</title>
        <authorList>
            <person name="Pauvert C."/>
            <person name="Hitch T.C.A."/>
            <person name="Clavel T."/>
        </authorList>
    </citation>
    <scope>NUCLEOTIDE SEQUENCE [LARGE SCALE GENOMIC DNA]</scope>
    <source>
        <strain evidence="2 3">CLA-JM-H10</strain>
    </source>
</reference>
<dbReference type="PANTHER" id="PTHR12526">
    <property type="entry name" value="GLYCOSYLTRANSFERASE"/>
    <property type="match status" value="1"/>
</dbReference>
<dbReference type="EMBL" id="JBBMES010000007">
    <property type="protein sequence ID" value="MEQ2535088.1"/>
    <property type="molecule type" value="Genomic_DNA"/>
</dbReference>
<sequence>MKKLALVVQRYGLEVNGGAELLMRQMAEHLNGKYDVEVLTTKAVDYLTWKDEYEKNNEVINGVLVRRFGVKKPRSIKRFGHLSMLIDKPFNMHFLEDKWVDSQGPYCPELIEYIKANKDKYDVFVFMTYLYYTTVRGIKEVADKSILIPTAHDEPTIYYDVYKDVFTKPSGIFYCTVTEKNFVENKFHNENIINNGGFGGAGIELPSDIEPYKFKKERGIDNYIVYVGRIDTHKGCQQLFEYFIKYKQEKNNDVKLVLMGKTVMEIPERDDIISLGFVSEELKYNVMAGADALIMPSEFESLSIVVLESLALGVPVIVNGLCEVLKQHCVISRAGTYYTNYDEFANQLDDMVCDGGLREEMGKLGVQYVDRYYRWDKIIDSFSQMVEKVSDKAERKE</sequence>
<evidence type="ECO:0000313" key="3">
    <source>
        <dbReference type="Proteomes" id="UP001480973"/>
    </source>
</evidence>
<evidence type="ECO:0000259" key="1">
    <source>
        <dbReference type="Pfam" id="PF00534"/>
    </source>
</evidence>
<evidence type="ECO:0000313" key="2">
    <source>
        <dbReference type="EMBL" id="MEQ2535088.1"/>
    </source>
</evidence>
<accession>A0ABV1GNM2</accession>
<protein>
    <submittedName>
        <fullName evidence="2">Glycosyltransferase family 4 protein</fullName>
        <ecNumber evidence="2">2.4.-.-</ecNumber>
    </submittedName>
</protein>
<dbReference type="EC" id="2.4.-.-" evidence="2"/>
<dbReference type="PANTHER" id="PTHR12526:SF584">
    <property type="entry name" value="GLYCOSYLTRANSFERASE"/>
    <property type="match status" value="1"/>
</dbReference>
<organism evidence="2 3">
    <name type="scientific">Lachnospira intestinalis</name>
    <dbReference type="NCBI Taxonomy" id="3133158"/>
    <lineage>
        <taxon>Bacteria</taxon>
        <taxon>Bacillati</taxon>
        <taxon>Bacillota</taxon>
        <taxon>Clostridia</taxon>
        <taxon>Lachnospirales</taxon>
        <taxon>Lachnospiraceae</taxon>
        <taxon>Lachnospira</taxon>
    </lineage>
</organism>
<dbReference type="Gene3D" id="3.40.50.2000">
    <property type="entry name" value="Glycogen Phosphorylase B"/>
    <property type="match status" value="1"/>
</dbReference>
<name>A0ABV1GNM2_9FIRM</name>
<dbReference type="CDD" id="cd03801">
    <property type="entry name" value="GT4_PimA-like"/>
    <property type="match status" value="1"/>
</dbReference>
<keyword evidence="3" id="KW-1185">Reference proteome</keyword>
<dbReference type="Proteomes" id="UP001480973">
    <property type="component" value="Unassembled WGS sequence"/>
</dbReference>
<dbReference type="Pfam" id="PF00534">
    <property type="entry name" value="Glycos_transf_1"/>
    <property type="match status" value="1"/>
</dbReference>
<proteinExistence type="predicted"/>
<dbReference type="GO" id="GO:0016757">
    <property type="term" value="F:glycosyltransferase activity"/>
    <property type="evidence" value="ECO:0007669"/>
    <property type="project" value="UniProtKB-KW"/>
</dbReference>
<comment type="caution">
    <text evidence="2">The sequence shown here is derived from an EMBL/GenBank/DDBJ whole genome shotgun (WGS) entry which is preliminary data.</text>
</comment>